<sequence>MWKPMHPSQVSGNAADEIKQLLIHSLAAPKRMPIFAPHIHLGLVLSEVSIYPAPDEPLNQEVRVVLKIEVDECINVELGGRRHGGCIAYLIDYCSSLALSALRAAFLEDSSVGDKLRIVNTSIASQSKGPAPMAMSARAEIWEETRHRLLASGTHNLMKPSPRKLPSTKL</sequence>
<comment type="caution">
    <text evidence="1">The sequence shown here is derived from an EMBL/GenBank/DDBJ whole genome shotgun (WGS) entry which is preliminary data.</text>
</comment>
<dbReference type="AlphaFoldDB" id="A0AAW0BRW9"/>
<evidence type="ECO:0000313" key="2">
    <source>
        <dbReference type="Proteomes" id="UP001383192"/>
    </source>
</evidence>
<gene>
    <name evidence="1" type="ORF">VNI00_014651</name>
</gene>
<proteinExistence type="predicted"/>
<dbReference type="Gene3D" id="3.10.129.10">
    <property type="entry name" value="Hotdog Thioesterase"/>
    <property type="match status" value="1"/>
</dbReference>
<name>A0AAW0BRW9_9AGAR</name>
<keyword evidence="2" id="KW-1185">Reference proteome</keyword>
<dbReference type="Proteomes" id="UP001383192">
    <property type="component" value="Unassembled WGS sequence"/>
</dbReference>
<dbReference type="EMBL" id="JAYKXP010000084">
    <property type="protein sequence ID" value="KAK7029397.1"/>
    <property type="molecule type" value="Genomic_DNA"/>
</dbReference>
<accession>A0AAW0BRW9</accession>
<organism evidence="1 2">
    <name type="scientific">Paramarasmius palmivorus</name>
    <dbReference type="NCBI Taxonomy" id="297713"/>
    <lineage>
        <taxon>Eukaryota</taxon>
        <taxon>Fungi</taxon>
        <taxon>Dikarya</taxon>
        <taxon>Basidiomycota</taxon>
        <taxon>Agaricomycotina</taxon>
        <taxon>Agaricomycetes</taxon>
        <taxon>Agaricomycetidae</taxon>
        <taxon>Agaricales</taxon>
        <taxon>Marasmiineae</taxon>
        <taxon>Marasmiaceae</taxon>
        <taxon>Paramarasmius</taxon>
    </lineage>
</organism>
<reference evidence="1 2" key="1">
    <citation type="submission" date="2024-01" db="EMBL/GenBank/DDBJ databases">
        <title>A draft genome for a cacao thread blight-causing isolate of Paramarasmius palmivorus.</title>
        <authorList>
            <person name="Baruah I.K."/>
            <person name="Bukari Y."/>
            <person name="Amoako-Attah I."/>
            <person name="Meinhardt L.W."/>
            <person name="Bailey B.A."/>
            <person name="Cohen S.P."/>
        </authorList>
    </citation>
    <scope>NUCLEOTIDE SEQUENCE [LARGE SCALE GENOMIC DNA]</scope>
    <source>
        <strain evidence="1 2">GH-12</strain>
    </source>
</reference>
<protein>
    <submittedName>
        <fullName evidence="1">Uncharacterized protein</fullName>
    </submittedName>
</protein>
<evidence type="ECO:0000313" key="1">
    <source>
        <dbReference type="EMBL" id="KAK7029397.1"/>
    </source>
</evidence>